<feature type="transmembrane region" description="Helical" evidence="6">
    <location>
        <begin position="12"/>
        <end position="35"/>
    </location>
</feature>
<dbReference type="GO" id="GO:0004521">
    <property type="term" value="F:RNA endonuclease activity"/>
    <property type="evidence" value="ECO:0007669"/>
    <property type="project" value="InterPro"/>
</dbReference>
<dbReference type="PANTHER" id="PTHR31733">
    <property type="entry name" value="RIBONUCLEASE KAPPA"/>
    <property type="match status" value="1"/>
</dbReference>
<comment type="subcellular location">
    <subcellularLocation>
        <location evidence="1">Membrane</location>
        <topology evidence="1">Multi-pass membrane protein</topology>
    </subcellularLocation>
</comment>
<keyword evidence="4 6" id="KW-1133">Transmembrane helix</keyword>
<dbReference type="Proteomes" id="UP000054359">
    <property type="component" value="Unassembled WGS sequence"/>
</dbReference>
<keyword evidence="5 6" id="KW-0472">Membrane</keyword>
<dbReference type="GO" id="GO:0016020">
    <property type="term" value="C:membrane"/>
    <property type="evidence" value="ECO:0007669"/>
    <property type="project" value="UniProtKB-SubCell"/>
</dbReference>
<evidence type="ECO:0000256" key="2">
    <source>
        <dbReference type="ARBA" id="ARBA00008458"/>
    </source>
</evidence>
<evidence type="ECO:0000313" key="8">
    <source>
        <dbReference type="Proteomes" id="UP000054359"/>
    </source>
</evidence>
<protein>
    <submittedName>
        <fullName evidence="7">Ribonuclease kappa-B</fullName>
    </submittedName>
</protein>
<evidence type="ECO:0000256" key="5">
    <source>
        <dbReference type="ARBA" id="ARBA00023136"/>
    </source>
</evidence>
<dbReference type="AlphaFoldDB" id="A0A087SZJ3"/>
<evidence type="ECO:0000313" key="7">
    <source>
        <dbReference type="EMBL" id="KFM58282.1"/>
    </source>
</evidence>
<dbReference type="EMBL" id="KK112690">
    <property type="protein sequence ID" value="KFM58282.1"/>
    <property type="molecule type" value="Genomic_DNA"/>
</dbReference>
<reference evidence="7 8" key="1">
    <citation type="submission" date="2013-11" db="EMBL/GenBank/DDBJ databases">
        <title>Genome sequencing of Stegodyphus mimosarum.</title>
        <authorList>
            <person name="Bechsgaard J."/>
        </authorList>
    </citation>
    <scope>NUCLEOTIDE SEQUENCE [LARGE SCALE GENOMIC DNA]</scope>
</reference>
<dbReference type="OMA" id="ATQCWVA"/>
<keyword evidence="8" id="KW-1185">Reference proteome</keyword>
<sequence>MVSFRFCGPKLSICCSILSVWGIIMLVLLGIFLGVNSVAFAEDLPLDEALESKDFVTHMKRTYTQASYNCLIAACLYVLSLCVSVWQYYLNRRATSTT</sequence>
<dbReference type="OrthoDB" id="67317at2759"/>
<keyword evidence="3 6" id="KW-0812">Transmembrane</keyword>
<accession>A0A087SZJ3</accession>
<gene>
    <name evidence="7" type="ORF">X975_19659</name>
</gene>
<feature type="non-terminal residue" evidence="7">
    <location>
        <position position="98"/>
    </location>
</feature>
<organism evidence="7 8">
    <name type="scientific">Stegodyphus mimosarum</name>
    <name type="common">African social velvet spider</name>
    <dbReference type="NCBI Taxonomy" id="407821"/>
    <lineage>
        <taxon>Eukaryota</taxon>
        <taxon>Metazoa</taxon>
        <taxon>Ecdysozoa</taxon>
        <taxon>Arthropoda</taxon>
        <taxon>Chelicerata</taxon>
        <taxon>Arachnida</taxon>
        <taxon>Araneae</taxon>
        <taxon>Araneomorphae</taxon>
        <taxon>Entelegynae</taxon>
        <taxon>Eresoidea</taxon>
        <taxon>Eresidae</taxon>
        <taxon>Stegodyphus</taxon>
    </lineage>
</organism>
<evidence type="ECO:0000256" key="4">
    <source>
        <dbReference type="ARBA" id="ARBA00022989"/>
    </source>
</evidence>
<dbReference type="InterPro" id="IPR026770">
    <property type="entry name" value="RNase_K"/>
</dbReference>
<evidence type="ECO:0000256" key="6">
    <source>
        <dbReference type="SAM" id="Phobius"/>
    </source>
</evidence>
<comment type="similarity">
    <text evidence="2">Belongs to the RNase K family.</text>
</comment>
<dbReference type="STRING" id="407821.A0A087SZJ3"/>
<evidence type="ECO:0000256" key="3">
    <source>
        <dbReference type="ARBA" id="ARBA00022692"/>
    </source>
</evidence>
<evidence type="ECO:0000256" key="1">
    <source>
        <dbReference type="ARBA" id="ARBA00004141"/>
    </source>
</evidence>
<name>A0A087SZJ3_STEMI</name>
<proteinExistence type="inferred from homology"/>
<feature type="transmembrane region" description="Helical" evidence="6">
    <location>
        <begin position="66"/>
        <end position="90"/>
    </location>
</feature>